<accession>A0ABD3GNW9</accession>
<dbReference type="PANTHER" id="PTHR13318:SF190">
    <property type="entry name" value="PARTNER OF PAIRED, ISOFORM B"/>
    <property type="match status" value="1"/>
</dbReference>
<dbReference type="SUPFAM" id="SSF52047">
    <property type="entry name" value="RNI-like"/>
    <property type="match status" value="1"/>
</dbReference>
<dbReference type="InterPro" id="IPR006553">
    <property type="entry name" value="Leu-rich_rpt_Cys-con_subtyp"/>
</dbReference>
<dbReference type="AlphaFoldDB" id="A0ABD3GNW9"/>
<proteinExistence type="predicted"/>
<reference evidence="1 2" key="1">
    <citation type="submission" date="2024-09" db="EMBL/GenBank/DDBJ databases">
        <title>Chromosome-scale assembly of Riccia sorocarpa.</title>
        <authorList>
            <person name="Paukszto L."/>
        </authorList>
    </citation>
    <scope>NUCLEOTIDE SEQUENCE [LARGE SCALE GENOMIC DNA]</scope>
    <source>
        <strain evidence="1">LP-2024</strain>
        <tissue evidence="1">Aerial parts of the thallus</tissue>
    </source>
</reference>
<keyword evidence="2" id="KW-1185">Reference proteome</keyword>
<protein>
    <recommendedName>
        <fullName evidence="3">F-box/LRR-repeat protein</fullName>
    </recommendedName>
</protein>
<sequence length="543" mass="60694">MISVLPFRSGAPSIAVLPWTTVAYILSLIESVECRNRASEVCRAFRLHERQSRKTLALRGLQRHLGLVPRCFTGDGQTQPQLETVLETFKCLKDLDVRNLACDNLTLTMNRFEVLPVQTLNLETIPIWKDLDLEVVAKKCVNLESLCLTVHLRQFTGKGLLTLASSCRNLRKLRLFLYIGSERDFGAESARRGLQSLVKMVTENPDIQLHISLGHIPSSISGLRMDRLLGMGANIRSLVLYFLDTEIGGTLSCKNLTEVTFGSCESLGDEDLLNFVKGCPLLTILRILDCKRVTDRGLAEVAQSAKLSSLSLCFLKISLSSMLNAIKPLSHSLTSLRLMISNTVDSLSGLSGWPRLNRLDLTFTSTVPPEVLSEPWLESCPDLQHVGIVMQNWCPASFTFLTSSLTLPSLSVTFTTKVPREIVLSLLEDIAVLPHLTSLTLYICNEEWLTEDAGAVMSKCPKLKSLNIVWTSNQLAIEDFEFGLRPFLLKLLGMKCLQNLQVPSSRRDENDLRIFYRGLHAHTMYSLLKSIHDLKTRGELASY</sequence>
<dbReference type="PANTHER" id="PTHR13318">
    <property type="entry name" value="PARTNER OF PAIRED, ISOFORM B-RELATED"/>
    <property type="match status" value="1"/>
</dbReference>
<name>A0ABD3GNW9_9MARC</name>
<dbReference type="SMART" id="SM00367">
    <property type="entry name" value="LRR_CC"/>
    <property type="match status" value="3"/>
</dbReference>
<dbReference type="InterPro" id="IPR032675">
    <property type="entry name" value="LRR_dom_sf"/>
</dbReference>
<dbReference type="Gene3D" id="3.80.10.10">
    <property type="entry name" value="Ribonuclease Inhibitor"/>
    <property type="match status" value="2"/>
</dbReference>
<dbReference type="EMBL" id="JBJQOH010000007">
    <property type="protein sequence ID" value="KAL3680129.1"/>
    <property type="molecule type" value="Genomic_DNA"/>
</dbReference>
<evidence type="ECO:0000313" key="1">
    <source>
        <dbReference type="EMBL" id="KAL3680129.1"/>
    </source>
</evidence>
<evidence type="ECO:0000313" key="2">
    <source>
        <dbReference type="Proteomes" id="UP001633002"/>
    </source>
</evidence>
<gene>
    <name evidence="1" type="ORF">R1sor_023085</name>
</gene>
<dbReference type="Proteomes" id="UP001633002">
    <property type="component" value="Unassembled WGS sequence"/>
</dbReference>
<evidence type="ECO:0008006" key="3">
    <source>
        <dbReference type="Google" id="ProtNLM"/>
    </source>
</evidence>
<organism evidence="1 2">
    <name type="scientific">Riccia sorocarpa</name>
    <dbReference type="NCBI Taxonomy" id="122646"/>
    <lineage>
        <taxon>Eukaryota</taxon>
        <taxon>Viridiplantae</taxon>
        <taxon>Streptophyta</taxon>
        <taxon>Embryophyta</taxon>
        <taxon>Marchantiophyta</taxon>
        <taxon>Marchantiopsida</taxon>
        <taxon>Marchantiidae</taxon>
        <taxon>Marchantiales</taxon>
        <taxon>Ricciaceae</taxon>
        <taxon>Riccia</taxon>
    </lineage>
</organism>
<comment type="caution">
    <text evidence="1">The sequence shown here is derived from an EMBL/GenBank/DDBJ whole genome shotgun (WGS) entry which is preliminary data.</text>
</comment>